<dbReference type="EMBL" id="CP087714">
    <property type="protein sequence ID" value="XAT64378.1"/>
    <property type="molecule type" value="Genomic_DNA"/>
</dbReference>
<dbReference type="GeneID" id="90448646"/>
<dbReference type="RefSeq" id="WP_193805999.1">
    <property type="nucleotide sequence ID" value="NZ_CP087714.1"/>
</dbReference>
<name>A0ABZ3H6E1_GEOAI</name>
<organism evidence="1 2">
    <name type="scientific">Geoglobus acetivorans</name>
    <dbReference type="NCBI Taxonomy" id="565033"/>
    <lineage>
        <taxon>Archaea</taxon>
        <taxon>Methanobacteriati</taxon>
        <taxon>Methanobacteriota</taxon>
        <taxon>Archaeoglobi</taxon>
        <taxon>Archaeoglobales</taxon>
        <taxon>Archaeoglobaceae</taxon>
        <taxon>Geoglobus</taxon>
    </lineage>
</organism>
<accession>A0ABZ3H6E1</accession>
<dbReference type="Proteomes" id="UP001492541">
    <property type="component" value="Chromosome"/>
</dbReference>
<protein>
    <submittedName>
        <fullName evidence="1">Pyruvate carboxylase subunit B</fullName>
    </submittedName>
</protein>
<reference evidence="1 2" key="1">
    <citation type="submission" date="2021-11" db="EMBL/GenBank/DDBJ databases">
        <title>Whole genome of Geoglobus acetivorans.</title>
        <authorList>
            <person name="Liu D."/>
        </authorList>
    </citation>
    <scope>NUCLEOTIDE SEQUENCE [LARGE SCALE GENOMIC DNA]</scope>
    <source>
        <strain evidence="1 2">SBH6</strain>
    </source>
</reference>
<evidence type="ECO:0000313" key="2">
    <source>
        <dbReference type="Proteomes" id="UP001492541"/>
    </source>
</evidence>
<gene>
    <name evidence="1" type="ORF">LPQ35_03135</name>
</gene>
<evidence type="ECO:0000313" key="1">
    <source>
        <dbReference type="EMBL" id="XAT64378.1"/>
    </source>
</evidence>
<proteinExistence type="predicted"/>
<sequence>MSVYNDLKKSLEKYFEDVREGSFSYKRIEWELDNLIYPYIGNFLATGDLSREEARELFRYCEERLKEFREDL</sequence>
<keyword evidence="2" id="KW-1185">Reference proteome</keyword>
<keyword evidence="1" id="KW-0670">Pyruvate</keyword>